<dbReference type="Proteomes" id="UP000830198">
    <property type="component" value="Chromosome"/>
</dbReference>
<reference evidence="1 2" key="1">
    <citation type="submission" date="2022-04" db="EMBL/GenBank/DDBJ databases">
        <title>The arsenic-methylating capacity of Chitinophaga filiformis YT5 during chitin decomposition.</title>
        <authorList>
            <person name="Chen G."/>
            <person name="Liang Y."/>
        </authorList>
    </citation>
    <scope>NUCLEOTIDE SEQUENCE [LARGE SCALE GENOMIC DNA]</scope>
    <source>
        <strain evidence="1 2">YT5</strain>
    </source>
</reference>
<evidence type="ECO:0000313" key="2">
    <source>
        <dbReference type="Proteomes" id="UP000830198"/>
    </source>
</evidence>
<evidence type="ECO:0000313" key="1">
    <source>
        <dbReference type="EMBL" id="UPK68322.1"/>
    </source>
</evidence>
<accession>A0ABY4HXP6</accession>
<protein>
    <submittedName>
        <fullName evidence="1">Uncharacterized protein</fullName>
    </submittedName>
</protein>
<organism evidence="1 2">
    <name type="scientific">Chitinophaga filiformis</name>
    <name type="common">Myxococcus filiformis</name>
    <name type="synonym">Flexibacter filiformis</name>
    <dbReference type="NCBI Taxonomy" id="104663"/>
    <lineage>
        <taxon>Bacteria</taxon>
        <taxon>Pseudomonadati</taxon>
        <taxon>Bacteroidota</taxon>
        <taxon>Chitinophagia</taxon>
        <taxon>Chitinophagales</taxon>
        <taxon>Chitinophagaceae</taxon>
        <taxon>Chitinophaga</taxon>
    </lineage>
</organism>
<dbReference type="EMBL" id="CP095855">
    <property type="protein sequence ID" value="UPK68322.1"/>
    <property type="molecule type" value="Genomic_DNA"/>
</dbReference>
<gene>
    <name evidence="1" type="ORF">MYF79_25530</name>
</gene>
<dbReference type="RefSeq" id="WP_247810717.1">
    <property type="nucleotide sequence ID" value="NZ_CP095855.1"/>
</dbReference>
<name>A0ABY4HXP6_CHIFI</name>
<keyword evidence="2" id="KW-1185">Reference proteome</keyword>
<sequence>MDRKQLKELLQPFSKQCSEKGKPLTDMCLEEAFPGDSSTSYIVQVKADWIDRMSLSDAIDFLFDILWETTDEETRRKIFSIQVLDTKNTLPC</sequence>
<proteinExistence type="predicted"/>